<dbReference type="AlphaFoldDB" id="A0A979H513"/>
<geneLocation type="plasmid" evidence="1 2">
    <name>pSE11-5</name>
</geneLocation>
<reference evidence="1 2" key="1">
    <citation type="journal article" date="2008" name="DNA Res.">
        <title>Complete genome sequence and comparative analysis of the wild-type commensal Escherichia coli strain SE11 isolated from a healthy adult.</title>
        <authorList>
            <person name="Oshima K."/>
            <person name="Toh H."/>
            <person name="Ogura Y."/>
            <person name="Sasamoto H."/>
            <person name="Morita H."/>
            <person name="Park S.-H."/>
            <person name="Ooka T."/>
            <person name="Iyoda S."/>
            <person name="Taylor T.D."/>
            <person name="Hayashi T."/>
            <person name="Itoh K."/>
            <person name="Hattori M."/>
        </authorList>
    </citation>
    <scope>NUCLEOTIDE SEQUENCE [LARGE SCALE GENOMIC DNA]</scope>
    <source>
        <strain evidence="1 2">SE11</strain>
    </source>
</reference>
<organism evidence="1 2">
    <name type="scientific">Escherichia coli (strain SE11)</name>
    <dbReference type="NCBI Taxonomy" id="409438"/>
    <lineage>
        <taxon>Bacteria</taxon>
        <taxon>Pseudomonadati</taxon>
        <taxon>Pseudomonadota</taxon>
        <taxon>Gammaproteobacteria</taxon>
        <taxon>Enterobacterales</taxon>
        <taxon>Enterobacteriaceae</taxon>
        <taxon>Escherichia</taxon>
    </lineage>
</organism>
<evidence type="ECO:0000313" key="1">
    <source>
        <dbReference type="EMBL" id="BAG80519.1"/>
    </source>
</evidence>
<dbReference type="KEGG" id="ecy:ECSE_P5-0003"/>
<protein>
    <submittedName>
        <fullName evidence="1">Uncharacterized protein</fullName>
    </submittedName>
</protein>
<evidence type="ECO:0000313" key="2">
    <source>
        <dbReference type="Proteomes" id="UP000008199"/>
    </source>
</evidence>
<proteinExistence type="predicted"/>
<sequence>MRLKFIRRDRGSFSGDLLLVLADCRPVRGEAVRGGAGNRCYGKLTPHD</sequence>
<accession>A0A979H513</accession>
<gene>
    <name evidence="1" type="ordered locus">ECSE_P5-0003</name>
</gene>
<dbReference type="EMBL" id="AP009245">
    <property type="protein sequence ID" value="BAG80519.1"/>
    <property type="molecule type" value="Genomic_DNA"/>
</dbReference>
<dbReference type="Proteomes" id="UP000008199">
    <property type="component" value="Plasmid pSE11-5"/>
</dbReference>
<name>A0A979H513_ECOSE</name>
<keyword evidence="1" id="KW-0614">Plasmid</keyword>